<dbReference type="Proteomes" id="UP001500582">
    <property type="component" value="Unassembled WGS sequence"/>
</dbReference>
<protein>
    <recommendedName>
        <fullName evidence="3">Heptosyltransferase-2</fullName>
    </recommendedName>
</protein>
<dbReference type="RefSeq" id="WP_345210286.1">
    <property type="nucleotide sequence ID" value="NZ_BAABFT010000003.1"/>
</dbReference>
<evidence type="ECO:0000313" key="2">
    <source>
        <dbReference type="Proteomes" id="UP001500582"/>
    </source>
</evidence>
<accession>A0ABP8G4A6</accession>
<gene>
    <name evidence="1" type="ORF">GCM10023149_13820</name>
</gene>
<reference evidence="2" key="1">
    <citation type="journal article" date="2019" name="Int. J. Syst. Evol. Microbiol.">
        <title>The Global Catalogue of Microorganisms (GCM) 10K type strain sequencing project: providing services to taxonomists for standard genome sequencing and annotation.</title>
        <authorList>
            <consortium name="The Broad Institute Genomics Platform"/>
            <consortium name="The Broad Institute Genome Sequencing Center for Infectious Disease"/>
            <person name="Wu L."/>
            <person name="Ma J."/>
        </authorList>
    </citation>
    <scope>NUCLEOTIDE SEQUENCE [LARGE SCALE GENOMIC DNA]</scope>
    <source>
        <strain evidence="2">JCM 17705</strain>
    </source>
</reference>
<dbReference type="EMBL" id="BAABFT010000003">
    <property type="protein sequence ID" value="GAA4316675.1"/>
    <property type="molecule type" value="Genomic_DNA"/>
</dbReference>
<name>A0ABP8G4A6_9SPHI</name>
<evidence type="ECO:0000313" key="1">
    <source>
        <dbReference type="EMBL" id="GAA4316675.1"/>
    </source>
</evidence>
<evidence type="ECO:0008006" key="3">
    <source>
        <dbReference type="Google" id="ProtNLM"/>
    </source>
</evidence>
<sequence>MAKRKLTIDSSKGGNGDIWMRLVSFYAIAGILTDLEIHLLIPKFLRNLAQYAFGDRIVIADEATIGHIELSYSNLGMKDLIRGISKGNKYISPYQRSVINDKKKKQLKDSVNLLLFTIADVLGVVQVPQWRWIKTYQGYLDIIGIKKLRSVDYDQYINKMQADYELLYNKLNGPDLPISPELEFPADLHESTVIFPTGTSRQFIPVWWAKQNLPDAYYAFFHKDAEGEKFKEAGLKVVPFYKEAGDIIALSKAAKWTVSTDSFPSHLLQYASETCSITITEVLRSRIISPVFKGKVIDAQVKCHPCLHLDRKNHPLCAAGFSECQNWVSSIYTNDLIQSIAV</sequence>
<proteinExistence type="predicted"/>
<comment type="caution">
    <text evidence="1">The sequence shown here is derived from an EMBL/GenBank/DDBJ whole genome shotgun (WGS) entry which is preliminary data.</text>
</comment>
<organism evidence="1 2">
    <name type="scientific">Mucilaginibacter gynuensis</name>
    <dbReference type="NCBI Taxonomy" id="1302236"/>
    <lineage>
        <taxon>Bacteria</taxon>
        <taxon>Pseudomonadati</taxon>
        <taxon>Bacteroidota</taxon>
        <taxon>Sphingobacteriia</taxon>
        <taxon>Sphingobacteriales</taxon>
        <taxon>Sphingobacteriaceae</taxon>
        <taxon>Mucilaginibacter</taxon>
    </lineage>
</organism>
<keyword evidence="2" id="KW-1185">Reference proteome</keyword>